<dbReference type="SUPFAM" id="SSF55874">
    <property type="entry name" value="ATPase domain of HSP90 chaperone/DNA topoisomerase II/histidine kinase"/>
    <property type="match status" value="1"/>
</dbReference>
<dbReference type="Gene3D" id="3.60.40.10">
    <property type="entry name" value="PPM-type phosphatase domain"/>
    <property type="match status" value="1"/>
</dbReference>
<dbReference type="RefSeq" id="WP_344260583.1">
    <property type="nucleotide sequence ID" value="NZ_BAAAMJ010000016.1"/>
</dbReference>
<protein>
    <submittedName>
        <fullName evidence="2">SpoIIE family protein phosphatase</fullName>
    </submittedName>
</protein>
<keyword evidence="3" id="KW-1185">Reference proteome</keyword>
<dbReference type="InterPro" id="IPR039248">
    <property type="entry name" value="Ptase_RsbX"/>
</dbReference>
<accession>A0ABN2P325</accession>
<evidence type="ECO:0000313" key="2">
    <source>
        <dbReference type="EMBL" id="GAA1910118.1"/>
    </source>
</evidence>
<proteinExistence type="predicted"/>
<feature type="domain" description="PPM-type phosphatase" evidence="1">
    <location>
        <begin position="140"/>
        <end position="328"/>
    </location>
</feature>
<gene>
    <name evidence="2" type="ORF">GCM10009716_19980</name>
</gene>
<sequence>MHPAPTRSFRIDHDSAVHLAAAGARTLAQRCGLRGAMPERAAVVASELGSNLAKHAAGGILYLQPAPLGGGIEIAAADRGPGMAELERCLRDGYSTTGTLGSGLGAVRRIATDFTIRTERGTGTLACARLLAPGHPAARLDVGTVCLAADGETQCGDTCAVADTGASRTAVVIDALGHGAHAEEVARSGLTAFRRDPSMPLPELLSALHKALRRSRGAAVLLMRVHEGSAEFCGAGNVRCQIVSPDRVTHGPSGPPGIVGWKMPLPKVHRVPLTPGSVAVVHTDGIDPRWPGARRPFLHRLPPPLLALALAHGHRLSRDDATVLTATALRRTHDH</sequence>
<dbReference type="EMBL" id="BAAAMJ010000016">
    <property type="protein sequence ID" value="GAA1910118.1"/>
    <property type="molecule type" value="Genomic_DNA"/>
</dbReference>
<dbReference type="SUPFAM" id="SSF81606">
    <property type="entry name" value="PP2C-like"/>
    <property type="match status" value="1"/>
</dbReference>
<dbReference type="Gene3D" id="3.30.565.10">
    <property type="entry name" value="Histidine kinase-like ATPase, C-terminal domain"/>
    <property type="match status" value="1"/>
</dbReference>
<dbReference type="InterPro" id="IPR036890">
    <property type="entry name" value="HATPase_C_sf"/>
</dbReference>
<evidence type="ECO:0000313" key="3">
    <source>
        <dbReference type="Proteomes" id="UP001501303"/>
    </source>
</evidence>
<dbReference type="Proteomes" id="UP001501303">
    <property type="component" value="Unassembled WGS sequence"/>
</dbReference>
<dbReference type="InterPro" id="IPR036457">
    <property type="entry name" value="PPM-type-like_dom_sf"/>
</dbReference>
<dbReference type="SMART" id="SM00331">
    <property type="entry name" value="PP2C_SIG"/>
    <property type="match status" value="1"/>
</dbReference>
<dbReference type="PANTHER" id="PTHR35801:SF1">
    <property type="entry name" value="PHOSPHOSERINE PHOSPHATASE RSBX"/>
    <property type="match status" value="1"/>
</dbReference>
<comment type="caution">
    <text evidence="2">The sequence shown here is derived from an EMBL/GenBank/DDBJ whole genome shotgun (WGS) entry which is preliminary data.</text>
</comment>
<dbReference type="PANTHER" id="PTHR35801">
    <property type="entry name" value="PHOSPHOSERINE PHOSPHATASE RSBX"/>
    <property type="match status" value="1"/>
</dbReference>
<evidence type="ECO:0000259" key="1">
    <source>
        <dbReference type="SMART" id="SM00331"/>
    </source>
</evidence>
<dbReference type="InterPro" id="IPR001932">
    <property type="entry name" value="PPM-type_phosphatase-like_dom"/>
</dbReference>
<organism evidence="2 3">
    <name type="scientific">Streptomyces sodiiphilus</name>
    <dbReference type="NCBI Taxonomy" id="226217"/>
    <lineage>
        <taxon>Bacteria</taxon>
        <taxon>Bacillati</taxon>
        <taxon>Actinomycetota</taxon>
        <taxon>Actinomycetes</taxon>
        <taxon>Kitasatosporales</taxon>
        <taxon>Streptomycetaceae</taxon>
        <taxon>Streptomyces</taxon>
    </lineage>
</organism>
<reference evidence="2 3" key="1">
    <citation type="journal article" date="2019" name="Int. J. Syst. Evol. Microbiol.">
        <title>The Global Catalogue of Microorganisms (GCM) 10K type strain sequencing project: providing services to taxonomists for standard genome sequencing and annotation.</title>
        <authorList>
            <consortium name="The Broad Institute Genomics Platform"/>
            <consortium name="The Broad Institute Genome Sequencing Center for Infectious Disease"/>
            <person name="Wu L."/>
            <person name="Ma J."/>
        </authorList>
    </citation>
    <scope>NUCLEOTIDE SEQUENCE [LARGE SCALE GENOMIC DNA]</scope>
    <source>
        <strain evidence="2 3">JCM 13581</strain>
    </source>
</reference>
<dbReference type="Pfam" id="PF07228">
    <property type="entry name" value="SpoIIE"/>
    <property type="match status" value="1"/>
</dbReference>
<name>A0ABN2P325_9ACTN</name>